<gene>
    <name evidence="3" type="ORF">METZ01_LOCUS169947</name>
</gene>
<reference evidence="3" key="1">
    <citation type="submission" date="2018-05" db="EMBL/GenBank/DDBJ databases">
        <authorList>
            <person name="Lanie J.A."/>
            <person name="Ng W.-L."/>
            <person name="Kazmierczak K.M."/>
            <person name="Andrzejewski T.M."/>
            <person name="Davidsen T.M."/>
            <person name="Wayne K.J."/>
            <person name="Tettelin H."/>
            <person name="Glass J.I."/>
            <person name="Rusch D."/>
            <person name="Podicherti R."/>
            <person name="Tsui H.-C.T."/>
            <person name="Winkler M.E."/>
        </authorList>
    </citation>
    <scope>NUCLEOTIDE SEQUENCE</scope>
</reference>
<dbReference type="Pfam" id="PF01757">
    <property type="entry name" value="Acyl_transf_3"/>
    <property type="match status" value="1"/>
</dbReference>
<accession>A0A382BVJ3</accession>
<feature type="transmembrane region" description="Helical" evidence="1">
    <location>
        <begin position="241"/>
        <end position="258"/>
    </location>
</feature>
<dbReference type="PANTHER" id="PTHR36927">
    <property type="entry name" value="BLR4337 PROTEIN"/>
    <property type="match status" value="1"/>
</dbReference>
<feature type="transmembrane region" description="Helical" evidence="1">
    <location>
        <begin position="52"/>
        <end position="78"/>
    </location>
</feature>
<feature type="transmembrane region" description="Helical" evidence="1">
    <location>
        <begin position="211"/>
        <end position="229"/>
    </location>
</feature>
<proteinExistence type="predicted"/>
<feature type="domain" description="Acyltransferase 3" evidence="2">
    <location>
        <begin position="9"/>
        <end position="372"/>
    </location>
</feature>
<feature type="transmembrane region" description="Helical" evidence="1">
    <location>
        <begin position="356"/>
        <end position="374"/>
    </location>
</feature>
<feature type="transmembrane region" description="Helical" evidence="1">
    <location>
        <begin position="131"/>
        <end position="149"/>
    </location>
</feature>
<dbReference type="PANTHER" id="PTHR36927:SF1">
    <property type="entry name" value="MDO-LIKE PROTEIN"/>
    <property type="match status" value="1"/>
</dbReference>
<evidence type="ECO:0000313" key="3">
    <source>
        <dbReference type="EMBL" id="SVB17093.1"/>
    </source>
</evidence>
<feature type="transmembrane region" description="Helical" evidence="1">
    <location>
        <begin position="90"/>
        <end position="111"/>
    </location>
</feature>
<feature type="transmembrane region" description="Helical" evidence="1">
    <location>
        <begin position="328"/>
        <end position="349"/>
    </location>
</feature>
<keyword evidence="1" id="KW-0472">Membrane</keyword>
<dbReference type="EMBL" id="UINC01031285">
    <property type="protein sequence ID" value="SVB17093.1"/>
    <property type="molecule type" value="Genomic_DNA"/>
</dbReference>
<keyword evidence="1" id="KW-1133">Transmembrane helix</keyword>
<dbReference type="InterPro" id="IPR002656">
    <property type="entry name" value="Acyl_transf_3_dom"/>
</dbReference>
<name>A0A382BVJ3_9ZZZZ</name>
<dbReference type="AlphaFoldDB" id="A0A382BVJ3"/>
<evidence type="ECO:0000259" key="2">
    <source>
        <dbReference type="Pfam" id="PF01757"/>
    </source>
</evidence>
<sequence>MTASTTRYHGLDVLRGIAMVLGIVLHAALPYIPGMPSSIWPSDNSSSYPIKIIFEFIHMWRMPLFFMLAGFFANLIITRKSWVFWCSNRFLRVGLPTAVFFPVMGLTLPWIWKYGSTGEFYFFYSNAGQPFHLWFLWHLLIFVLFSIVFRIPCKSFVALLQLLNGIGLEILTSFLHKLKNVIAAIIFRSKLPIGFIFACGVTNLWAGGELIINPLGSGLYFLFGFSLYKNPSLFSFVKKEWKYYILIAILVFSLYIALDMKGVKNITEVIYQTEIGEKQTRNVGLFVLARYSMEIIGAVLFSIGFIGLAEDKFGSYNPFSRFISDGSYWMYLIHLPIVAFTTFFMFDWPIFPEIKFVIATSLTTGVCLVTYRYFVRSTFIGVFLNGKRHGGSNLGKMCLSCGMSFLNPERFCTGCGKELSY</sequence>
<feature type="transmembrane region" description="Helical" evidence="1">
    <location>
        <begin position="12"/>
        <end position="32"/>
    </location>
</feature>
<dbReference type="InterPro" id="IPR050623">
    <property type="entry name" value="Glucan_succinyl_AcylTrfase"/>
</dbReference>
<feature type="transmembrane region" description="Helical" evidence="1">
    <location>
        <begin position="181"/>
        <end position="204"/>
    </location>
</feature>
<protein>
    <recommendedName>
        <fullName evidence="2">Acyltransferase 3 domain-containing protein</fullName>
    </recommendedName>
</protein>
<evidence type="ECO:0000256" key="1">
    <source>
        <dbReference type="SAM" id="Phobius"/>
    </source>
</evidence>
<feature type="transmembrane region" description="Helical" evidence="1">
    <location>
        <begin position="288"/>
        <end position="308"/>
    </location>
</feature>
<organism evidence="3">
    <name type="scientific">marine metagenome</name>
    <dbReference type="NCBI Taxonomy" id="408172"/>
    <lineage>
        <taxon>unclassified sequences</taxon>
        <taxon>metagenomes</taxon>
        <taxon>ecological metagenomes</taxon>
    </lineage>
</organism>
<keyword evidence="1" id="KW-0812">Transmembrane</keyword>
<dbReference type="GO" id="GO:0016747">
    <property type="term" value="F:acyltransferase activity, transferring groups other than amino-acyl groups"/>
    <property type="evidence" value="ECO:0007669"/>
    <property type="project" value="InterPro"/>
</dbReference>